<proteinExistence type="predicted"/>
<protein>
    <submittedName>
        <fullName evidence="2">Uncharacterized protein</fullName>
    </submittedName>
</protein>
<evidence type="ECO:0000313" key="3">
    <source>
        <dbReference type="Proteomes" id="UP001604336"/>
    </source>
</evidence>
<reference evidence="3" key="1">
    <citation type="submission" date="2024-07" db="EMBL/GenBank/DDBJ databases">
        <title>Two chromosome-level genome assemblies of Korean endemic species Abeliophyllum distichum and Forsythia ovata (Oleaceae).</title>
        <authorList>
            <person name="Jang H."/>
        </authorList>
    </citation>
    <scope>NUCLEOTIDE SEQUENCE [LARGE SCALE GENOMIC DNA]</scope>
</reference>
<organism evidence="2 3">
    <name type="scientific">Abeliophyllum distichum</name>
    <dbReference type="NCBI Taxonomy" id="126358"/>
    <lineage>
        <taxon>Eukaryota</taxon>
        <taxon>Viridiplantae</taxon>
        <taxon>Streptophyta</taxon>
        <taxon>Embryophyta</taxon>
        <taxon>Tracheophyta</taxon>
        <taxon>Spermatophyta</taxon>
        <taxon>Magnoliopsida</taxon>
        <taxon>eudicotyledons</taxon>
        <taxon>Gunneridae</taxon>
        <taxon>Pentapetalae</taxon>
        <taxon>asterids</taxon>
        <taxon>lamiids</taxon>
        <taxon>Lamiales</taxon>
        <taxon>Oleaceae</taxon>
        <taxon>Forsythieae</taxon>
        <taxon>Abeliophyllum</taxon>
    </lineage>
</organism>
<gene>
    <name evidence="2" type="ORF">Adt_04866</name>
</gene>
<keyword evidence="1" id="KW-0732">Signal</keyword>
<comment type="caution">
    <text evidence="2">The sequence shown here is derived from an EMBL/GenBank/DDBJ whole genome shotgun (WGS) entry which is preliminary data.</text>
</comment>
<feature type="signal peptide" evidence="1">
    <location>
        <begin position="1"/>
        <end position="23"/>
    </location>
</feature>
<accession>A0ABD1V4G7</accession>
<feature type="chain" id="PRO_5044877109" evidence="1">
    <location>
        <begin position="24"/>
        <end position="157"/>
    </location>
</feature>
<keyword evidence="3" id="KW-1185">Reference proteome</keyword>
<evidence type="ECO:0000256" key="1">
    <source>
        <dbReference type="SAM" id="SignalP"/>
    </source>
</evidence>
<dbReference type="AlphaFoldDB" id="A0ABD1V4G7"/>
<sequence>MNSCSRNLILLIWLLILFIFICGHCNGSRAINSQNQAETAEFQPFLEFLTKKATISSVRSLQKSQCRWVTKLEISLKMYGEKPMKMILIYLSVHKKGTFARDLIVLDLSILSKGQQRPDKPGESESISRDQSRELASVFKPATFLSREIRNRHCPLH</sequence>
<evidence type="ECO:0000313" key="2">
    <source>
        <dbReference type="EMBL" id="KAL2531515.1"/>
    </source>
</evidence>
<name>A0ABD1V4G7_9LAMI</name>
<dbReference type="Proteomes" id="UP001604336">
    <property type="component" value="Unassembled WGS sequence"/>
</dbReference>
<dbReference type="EMBL" id="JBFOLK010000002">
    <property type="protein sequence ID" value="KAL2531515.1"/>
    <property type="molecule type" value="Genomic_DNA"/>
</dbReference>